<evidence type="ECO:0000313" key="2">
    <source>
        <dbReference type="Proteomes" id="UP000526786"/>
    </source>
</evidence>
<proteinExistence type="predicted"/>
<name>A0AC60W3E2_9ARCH</name>
<dbReference type="EMBL" id="JACENC010000168">
    <property type="protein sequence ID" value="MBA4454147.1"/>
    <property type="molecule type" value="Genomic_DNA"/>
</dbReference>
<organism evidence="1 2">
    <name type="scientific">Candidatus Nitrosomaritimum aestuariumsis</name>
    <dbReference type="NCBI Taxonomy" id="3342354"/>
    <lineage>
        <taxon>Archaea</taxon>
        <taxon>Nitrososphaerota</taxon>
        <taxon>Nitrososphaeria</taxon>
        <taxon>Nitrosopumilales</taxon>
        <taxon>Nitrosopumilaceae</taxon>
        <taxon>Candidatus Nitrosomaritimum</taxon>
    </lineage>
</organism>
<gene>
    <name evidence="1" type="ORF">H2B05_04300</name>
</gene>
<evidence type="ECO:0000313" key="1">
    <source>
        <dbReference type="EMBL" id="MBA4454147.1"/>
    </source>
</evidence>
<accession>A0AC60W3E2</accession>
<sequence length="93" mass="10190">MEIDGTLLTILGTLAGILILSGWVEQIIKGYKTKSLKDVSKYLMILISAGAGLWLIYGLIVEDVFIIGTNLAAIALMMTVLIMKKRYDVIKTS</sequence>
<comment type="caution">
    <text evidence="1">The sequence shown here is derived from an EMBL/GenBank/DDBJ whole genome shotgun (WGS) entry which is preliminary data.</text>
</comment>
<protein>
    <submittedName>
        <fullName evidence="1">Uncharacterized protein</fullName>
    </submittedName>
</protein>
<reference evidence="1 2" key="1">
    <citation type="journal article" date="2020" name="Appl. Environ. Microbiol.">
        <title>Genomic Characteristics of a Novel Species of Ammonia-Oxidizing Archaea from the Jiulong River Estuary.</title>
        <authorList>
            <person name="Zou D."/>
            <person name="Wan R."/>
            <person name="Han L."/>
            <person name="Xu M.N."/>
            <person name="Liu Y."/>
            <person name="Liu H."/>
            <person name="Kao S.J."/>
            <person name="Li M."/>
        </authorList>
    </citation>
    <scope>NUCLEOTIDE SEQUENCE [LARGE SCALE GENOMIC DNA]</scope>
    <source>
        <strain evidence="1">W2bin3</strain>
    </source>
</reference>
<dbReference type="Proteomes" id="UP000526786">
    <property type="component" value="Unassembled WGS sequence"/>
</dbReference>